<evidence type="ECO:0000313" key="2">
    <source>
        <dbReference type="EMBL" id="SFE26213.1"/>
    </source>
</evidence>
<organism evidence="2 3">
    <name type="scientific">Flavobacterium xueshanense</name>
    <dbReference type="NCBI Taxonomy" id="935223"/>
    <lineage>
        <taxon>Bacteria</taxon>
        <taxon>Pseudomonadati</taxon>
        <taxon>Bacteroidota</taxon>
        <taxon>Flavobacteriia</taxon>
        <taxon>Flavobacteriales</taxon>
        <taxon>Flavobacteriaceae</taxon>
        <taxon>Flavobacterium</taxon>
    </lineage>
</organism>
<protein>
    <submittedName>
        <fullName evidence="2">Uncharacterized protein</fullName>
    </submittedName>
</protein>
<gene>
    <name evidence="2" type="ORF">SAMN04488131_101229</name>
</gene>
<evidence type="ECO:0000313" key="3">
    <source>
        <dbReference type="Proteomes" id="UP000198596"/>
    </source>
</evidence>
<dbReference type="STRING" id="935223.SAMN04488131_101229"/>
<reference evidence="3" key="1">
    <citation type="submission" date="2016-10" db="EMBL/GenBank/DDBJ databases">
        <authorList>
            <person name="Varghese N."/>
            <person name="Submissions S."/>
        </authorList>
    </citation>
    <scope>NUCLEOTIDE SEQUENCE [LARGE SCALE GENOMIC DNA]</scope>
    <source>
        <strain evidence="3">CGMCC 1.9227</strain>
    </source>
</reference>
<proteinExistence type="predicted"/>
<keyword evidence="1" id="KW-1133">Transmembrane helix</keyword>
<accession>A0A1I1Z6W2</accession>
<keyword evidence="1" id="KW-0472">Membrane</keyword>
<dbReference type="AlphaFoldDB" id="A0A1I1Z6W2"/>
<keyword evidence="3" id="KW-1185">Reference proteome</keyword>
<dbReference type="RefSeq" id="WP_143071035.1">
    <property type="nucleotide sequence ID" value="NZ_FONQ01000001.1"/>
</dbReference>
<dbReference type="OrthoDB" id="1354357at2"/>
<name>A0A1I1Z6W2_9FLAO</name>
<keyword evidence="1" id="KW-0812">Transmembrane</keyword>
<feature type="transmembrane region" description="Helical" evidence="1">
    <location>
        <begin position="84"/>
        <end position="102"/>
    </location>
</feature>
<sequence>MKTLKIILKIFTSVFAISFFTISFNLNMKAFEVVANFLSITTGFSITALSIIATSPFSKNLYNQESSKDNSKTLLHELVDKFKTSMILFITTICLIVLLNLYPEKYIPTMFKVCETEITTMAILKSFVLYFSILSLISFVILFNTFSKFVIKSGKLIK</sequence>
<feature type="transmembrane region" description="Helical" evidence="1">
    <location>
        <begin position="127"/>
        <end position="146"/>
    </location>
</feature>
<dbReference type="EMBL" id="FONQ01000001">
    <property type="protein sequence ID" value="SFE26213.1"/>
    <property type="molecule type" value="Genomic_DNA"/>
</dbReference>
<evidence type="ECO:0000256" key="1">
    <source>
        <dbReference type="SAM" id="Phobius"/>
    </source>
</evidence>
<dbReference type="Proteomes" id="UP000198596">
    <property type="component" value="Unassembled WGS sequence"/>
</dbReference>
<feature type="transmembrane region" description="Helical" evidence="1">
    <location>
        <begin position="6"/>
        <end position="26"/>
    </location>
</feature>
<feature type="transmembrane region" description="Helical" evidence="1">
    <location>
        <begin position="33"/>
        <end position="53"/>
    </location>
</feature>